<comment type="caution">
    <text evidence="3">The sequence shown here is derived from an EMBL/GenBank/DDBJ whole genome shotgun (WGS) entry which is preliminary data.</text>
</comment>
<evidence type="ECO:0000259" key="2">
    <source>
        <dbReference type="PROSITE" id="PS50020"/>
    </source>
</evidence>
<dbReference type="GO" id="GO:0031053">
    <property type="term" value="P:primary miRNA processing"/>
    <property type="evidence" value="ECO:0007669"/>
    <property type="project" value="InterPro"/>
</dbReference>
<accession>A0A8T1X6V3</accession>
<keyword evidence="4" id="KW-1185">Reference proteome</keyword>
<dbReference type="EMBL" id="JAGDFL010000007">
    <property type="protein sequence ID" value="KAG7401857.1"/>
    <property type="molecule type" value="Genomic_DNA"/>
</dbReference>
<protein>
    <recommendedName>
        <fullName evidence="2">WW domain-containing protein</fullName>
    </recommendedName>
</protein>
<evidence type="ECO:0000256" key="1">
    <source>
        <dbReference type="SAM" id="MobiDB-lite"/>
    </source>
</evidence>
<evidence type="ECO:0000313" key="4">
    <source>
        <dbReference type="Proteomes" id="UP000693981"/>
    </source>
</evidence>
<reference evidence="3" key="1">
    <citation type="submission" date="2021-02" db="EMBL/GenBank/DDBJ databases">
        <authorList>
            <person name="Palmer J.M."/>
        </authorList>
    </citation>
    <scope>NUCLEOTIDE SEQUENCE</scope>
    <source>
        <strain evidence="3">SCRP23</strain>
    </source>
</reference>
<dbReference type="GO" id="GO:0003725">
    <property type="term" value="F:double-stranded RNA binding"/>
    <property type="evidence" value="ECO:0007669"/>
    <property type="project" value="TreeGrafter"/>
</dbReference>
<feature type="compositionally biased region" description="Polar residues" evidence="1">
    <location>
        <begin position="144"/>
        <end position="156"/>
    </location>
</feature>
<evidence type="ECO:0000313" key="3">
    <source>
        <dbReference type="EMBL" id="KAG7401857.1"/>
    </source>
</evidence>
<dbReference type="Proteomes" id="UP000693981">
    <property type="component" value="Unassembled WGS sequence"/>
</dbReference>
<dbReference type="GO" id="GO:0070877">
    <property type="term" value="C:microprocessor complex"/>
    <property type="evidence" value="ECO:0007669"/>
    <property type="project" value="InterPro"/>
</dbReference>
<feature type="domain" description="WW" evidence="2">
    <location>
        <begin position="58"/>
        <end position="91"/>
    </location>
</feature>
<dbReference type="InterPro" id="IPR001202">
    <property type="entry name" value="WW_dom"/>
</dbReference>
<dbReference type="FunFam" id="2.20.70.10:FF:000087">
    <property type="entry name" value="PArtner of DroSHa (DRSH-1 interactor)"/>
    <property type="match status" value="1"/>
</dbReference>
<name>A0A8T1X6V3_9STRA</name>
<sequence length="460" mass="49734">MADTAKVAGDTSTLHDMQDSNEHMDSLASAAGLMQLSSAAAAADAEDAGANGSSGSDASLPPGWQRIVHGSGLPCYVHDGLGVVCWTRPYPLDVGGDGALSQPELHRLVKQHVPPLSIFASSSSTEQGLKGGAGAAEELATASPLPTSTQEPNSSLSKKRKLDGSVRDRTVQVKAQDKAGASKQQSMSLREFKMLSIGDPRVLQACMELSIKTPAQVLQEYQNRNRGVSINYNTVPVEGDGVRLFKTIVTAGSTVAELYQHTDRESNDGELRDSVGLTRHRIRVQPLVSTDGLCPNRFVVHAMEVTRNDQVGAFVSAGKHEKVYCFAAATSSTMIKWANAIHNWRRHPFDDPTSSALSVQDTITSKVKRIPNTPTSKQRAVLLENQKAGLVCLASRFDVKLTRPTDAFRKNSRGMCMPPSFRVRSVTKDPAEMKTPRRSFTFTSWLPTRISSFRSSLSGV</sequence>
<dbReference type="InterPro" id="IPR040375">
    <property type="entry name" value="DGCR8"/>
</dbReference>
<dbReference type="OrthoDB" id="89971at2759"/>
<gene>
    <name evidence="3" type="ORF">PHYBOEH_010320</name>
</gene>
<dbReference type="GO" id="GO:0020037">
    <property type="term" value="F:heme binding"/>
    <property type="evidence" value="ECO:0007669"/>
    <property type="project" value="InterPro"/>
</dbReference>
<feature type="compositionally biased region" description="Basic and acidic residues" evidence="1">
    <location>
        <begin position="162"/>
        <end position="177"/>
    </location>
</feature>
<dbReference type="PANTHER" id="PTHR13482:SF3">
    <property type="entry name" value="MICROPROCESSOR COMPLEX SUBUNIT DGCR8"/>
    <property type="match status" value="1"/>
</dbReference>
<proteinExistence type="predicted"/>
<dbReference type="GO" id="GO:0070878">
    <property type="term" value="F:primary miRNA binding"/>
    <property type="evidence" value="ECO:0007669"/>
    <property type="project" value="TreeGrafter"/>
</dbReference>
<organism evidence="3 4">
    <name type="scientific">Phytophthora boehmeriae</name>
    <dbReference type="NCBI Taxonomy" id="109152"/>
    <lineage>
        <taxon>Eukaryota</taxon>
        <taxon>Sar</taxon>
        <taxon>Stramenopiles</taxon>
        <taxon>Oomycota</taxon>
        <taxon>Peronosporomycetes</taxon>
        <taxon>Peronosporales</taxon>
        <taxon>Peronosporaceae</taxon>
        <taxon>Phytophthora</taxon>
    </lineage>
</organism>
<dbReference type="PANTHER" id="PTHR13482">
    <property type="entry name" value="MICRORNA PROCESSOR COMPLEX SUBUNIT DGCR8"/>
    <property type="match status" value="1"/>
</dbReference>
<dbReference type="SMART" id="SM00456">
    <property type="entry name" value="WW"/>
    <property type="match status" value="1"/>
</dbReference>
<dbReference type="GO" id="GO:0042802">
    <property type="term" value="F:identical protein binding"/>
    <property type="evidence" value="ECO:0007669"/>
    <property type="project" value="InterPro"/>
</dbReference>
<dbReference type="AlphaFoldDB" id="A0A8T1X6V3"/>
<dbReference type="PROSITE" id="PS50020">
    <property type="entry name" value="WW_DOMAIN_2"/>
    <property type="match status" value="1"/>
</dbReference>
<feature type="region of interest" description="Disordered" evidence="1">
    <location>
        <begin position="122"/>
        <end position="185"/>
    </location>
</feature>